<protein>
    <submittedName>
        <fullName evidence="8">Long-chain-fatty-acid-CoA ligase</fullName>
    </submittedName>
</protein>
<geneLocation type="plasmid" evidence="8 9">
    <name>pNG700</name>
</geneLocation>
<reference evidence="8 9" key="1">
    <citation type="journal article" date="2004" name="Genome Res.">
        <title>Genome sequence of Haloarcula marismortui: a halophilic archaeon from the Dead Sea.</title>
        <authorList>
            <person name="Baliga N.S."/>
            <person name="Bonneau R."/>
            <person name="Facciotti M.T."/>
            <person name="Pan M."/>
            <person name="Glusman G."/>
            <person name="Deutsch E.W."/>
            <person name="Shannon P."/>
            <person name="Chiu Y."/>
            <person name="Weng R.S."/>
            <person name="Gan R.R."/>
            <person name="Hung P."/>
            <person name="Date S.V."/>
            <person name="Marcotte E."/>
            <person name="Hood L."/>
            <person name="Ng W.V."/>
        </authorList>
    </citation>
    <scope>NUCLEOTIDE SEQUENCE [LARGE SCALE GENOMIC DNA]</scope>
    <source>
        <strain evidence="9">ATCC 43049 / DSM 3752 / JCM 8966 / VKM B-1809</strain>
        <plasmid evidence="9">Plasmid pNG700</plasmid>
    </source>
</reference>
<comment type="similarity">
    <text evidence="1">Belongs to the hemerythrin family.</text>
</comment>
<evidence type="ECO:0000256" key="2">
    <source>
        <dbReference type="ARBA" id="ARBA00022723"/>
    </source>
</evidence>
<keyword evidence="8" id="KW-0614">Plasmid</keyword>
<dbReference type="GO" id="GO:0005524">
    <property type="term" value="F:ATP binding"/>
    <property type="evidence" value="ECO:0007669"/>
    <property type="project" value="UniProtKB-KW"/>
</dbReference>
<keyword evidence="5" id="KW-0408">Iron</keyword>
<evidence type="ECO:0000256" key="3">
    <source>
        <dbReference type="ARBA" id="ARBA00022741"/>
    </source>
</evidence>
<dbReference type="InterPro" id="IPR035938">
    <property type="entry name" value="Hemerythrin-like_sf"/>
</dbReference>
<dbReference type="PANTHER" id="PTHR43272:SF33">
    <property type="entry name" value="AMP-BINDING DOMAIN-CONTAINING PROTEIN-RELATED"/>
    <property type="match status" value="1"/>
</dbReference>
<evidence type="ECO:0000313" key="9">
    <source>
        <dbReference type="Proteomes" id="UP000001169"/>
    </source>
</evidence>
<dbReference type="AlphaFoldDB" id="Q5V687"/>
<dbReference type="CDD" id="cd12107">
    <property type="entry name" value="Hemerythrin"/>
    <property type="match status" value="1"/>
</dbReference>
<dbReference type="InterPro" id="IPR012312">
    <property type="entry name" value="Hemerythrin-like"/>
</dbReference>
<dbReference type="InterPro" id="IPR012827">
    <property type="entry name" value="Hemerythrin_metal-bd"/>
</dbReference>
<dbReference type="GO" id="GO:0016020">
    <property type="term" value="C:membrane"/>
    <property type="evidence" value="ECO:0007669"/>
    <property type="project" value="TreeGrafter"/>
</dbReference>
<evidence type="ECO:0000259" key="6">
    <source>
        <dbReference type="Pfam" id="PF00501"/>
    </source>
</evidence>
<dbReference type="Pfam" id="PF00501">
    <property type="entry name" value="AMP-binding"/>
    <property type="match status" value="1"/>
</dbReference>
<dbReference type="GO" id="GO:0004467">
    <property type="term" value="F:long-chain fatty acid-CoA ligase activity"/>
    <property type="evidence" value="ECO:0007669"/>
    <property type="project" value="TreeGrafter"/>
</dbReference>
<dbReference type="InterPro" id="IPR000873">
    <property type="entry name" value="AMP-dep_synth/lig_dom"/>
</dbReference>
<dbReference type="EnsemblBacteria" id="AAV44965">
    <property type="protein sequence ID" value="AAV44965"/>
    <property type="gene ID" value="pNG7265"/>
</dbReference>
<gene>
    <name evidence="8" type="primary">fadD2</name>
    <name evidence="8" type="ordered locus">pNG7265</name>
</gene>
<dbReference type="EMBL" id="AY596296">
    <property type="protein sequence ID" value="AAV44965.1"/>
    <property type="molecule type" value="Genomic_DNA"/>
</dbReference>
<dbReference type="KEGG" id="hma:pNG7265"/>
<feature type="domain" description="AMP-dependent synthetase/ligase" evidence="6">
    <location>
        <begin position="209"/>
        <end position="583"/>
    </location>
</feature>
<dbReference type="SUPFAM" id="SSF56801">
    <property type="entry name" value="Acetyl-CoA synthetase-like"/>
    <property type="match status" value="1"/>
</dbReference>
<dbReference type="Pfam" id="PF01814">
    <property type="entry name" value="Hemerythrin"/>
    <property type="match status" value="1"/>
</dbReference>
<accession>Q5V687</accession>
<dbReference type="NCBIfam" id="TIGR02481">
    <property type="entry name" value="hemeryth_dom"/>
    <property type="match status" value="1"/>
</dbReference>
<keyword evidence="8" id="KW-0436">Ligase</keyword>
<dbReference type="Gene3D" id="3.40.50.12780">
    <property type="entry name" value="N-terminal domain of ligase-like"/>
    <property type="match status" value="1"/>
</dbReference>
<dbReference type="PANTHER" id="PTHR43272">
    <property type="entry name" value="LONG-CHAIN-FATTY-ACID--COA LIGASE"/>
    <property type="match status" value="1"/>
</dbReference>
<evidence type="ECO:0000256" key="1">
    <source>
        <dbReference type="ARBA" id="ARBA00010587"/>
    </source>
</evidence>
<keyword evidence="2" id="KW-0479">Metal-binding</keyword>
<dbReference type="Proteomes" id="UP000001169">
    <property type="component" value="Plasmid pNG700"/>
</dbReference>
<name>Q5V687_HALMA</name>
<dbReference type="NCBIfam" id="NF033749">
    <property type="entry name" value="bact_hemeryth"/>
    <property type="match status" value="1"/>
</dbReference>
<dbReference type="GO" id="GO:0046872">
    <property type="term" value="F:metal ion binding"/>
    <property type="evidence" value="ECO:0007669"/>
    <property type="project" value="UniProtKB-KW"/>
</dbReference>
<dbReference type="PATRIC" id="fig|272569.17.peg.694"/>
<sequence>MGNRTGMGTDSTGEFAEWDDERYSTNIERFDEQHKRLFGLLNDLHTAMNEGHSEEEVGDILRELERYTEYHFGDEEEFMQNCGYAMDCSDCFYNHREMHEEFADKVQELREKHENGEYVTMEVLTVARDWLDAHIAAGDEDQNYADYFQTEVSDDYEYEPGQLYHDRTASEDPVPVDRQSEDAGVRLDSDIYDGASLSVPDGSVASWFEDIVSDHGDRTAALVRDDGEFVERSFEELAERAKAVAGGLLSTELRPGDRLAIRAQSQYEWSVLDLACHFAGLVPVALYPSASDDRAAQIIERTGATGLVAAGDVADDLAMAVETVLDFEDLPTAEARVLPGLQTDGDEVATVAFDVASPAEKAGCALTHRNLLAAAESLREALPTGPGATGTCSLPLAHIYQRVSTYYLWATGSAVAYLGAEEFVDQLAAVEPEVLVGVPKMYQQLYGTIQDRLGDMGWMKRKVGGRVASYGEGIVEGQGTPLKYRAANRLVYKPLRQEAGLSNLTYALSGTGRLDDHLLYFFRGLGVPVCELYGSVGTTGVGALNPAESFVQGSIGDPMPGVEIAVSENRELLIRGPTVLGGFLDDGQTGSQTLRDDWYHTGEVGEVGPDGTLSVGE</sequence>
<dbReference type="SUPFAM" id="SSF47188">
    <property type="entry name" value="Hemerythrin-like"/>
    <property type="match status" value="1"/>
</dbReference>
<dbReference type="Gene3D" id="1.20.120.50">
    <property type="entry name" value="Hemerythrin-like"/>
    <property type="match status" value="1"/>
</dbReference>
<dbReference type="InterPro" id="IPR042099">
    <property type="entry name" value="ANL_N_sf"/>
</dbReference>
<organism evidence="8 9">
    <name type="scientific">Haloarcula marismortui (strain ATCC 43049 / DSM 3752 / JCM 8966 / VKM B-1809)</name>
    <name type="common">Halobacterium marismortui</name>
    <dbReference type="NCBI Taxonomy" id="272569"/>
    <lineage>
        <taxon>Archaea</taxon>
        <taxon>Methanobacteriati</taxon>
        <taxon>Methanobacteriota</taxon>
        <taxon>Stenosarchaea group</taxon>
        <taxon>Halobacteria</taxon>
        <taxon>Halobacteriales</taxon>
        <taxon>Haloarculaceae</taxon>
        <taxon>Haloarcula</taxon>
    </lineage>
</organism>
<dbReference type="HOGENOM" id="CLU_446651_0_0_2"/>
<keyword evidence="3" id="KW-0547">Nucleotide-binding</keyword>
<keyword evidence="4" id="KW-0067">ATP-binding</keyword>
<feature type="domain" description="Hemerythrin-like" evidence="7">
    <location>
        <begin position="26"/>
        <end position="137"/>
    </location>
</feature>
<keyword evidence="9" id="KW-1185">Reference proteome</keyword>
<evidence type="ECO:0000256" key="5">
    <source>
        <dbReference type="ARBA" id="ARBA00023004"/>
    </source>
</evidence>
<evidence type="ECO:0000256" key="4">
    <source>
        <dbReference type="ARBA" id="ARBA00022840"/>
    </source>
</evidence>
<proteinExistence type="inferred from homology"/>
<evidence type="ECO:0000313" key="8">
    <source>
        <dbReference type="EMBL" id="AAV44965.1"/>
    </source>
</evidence>
<evidence type="ECO:0000259" key="7">
    <source>
        <dbReference type="Pfam" id="PF01814"/>
    </source>
</evidence>